<keyword evidence="3" id="KW-1185">Reference proteome</keyword>
<dbReference type="InterPro" id="IPR001370">
    <property type="entry name" value="BIR_rpt"/>
</dbReference>
<dbReference type="GO" id="GO:0046872">
    <property type="term" value="F:metal ion binding"/>
    <property type="evidence" value="ECO:0007669"/>
    <property type="project" value="UniProtKB-KW"/>
</dbReference>
<dbReference type="Proteomes" id="UP000038045">
    <property type="component" value="Unplaced"/>
</dbReference>
<evidence type="ECO:0000256" key="2">
    <source>
        <dbReference type="ARBA" id="ARBA00022833"/>
    </source>
</evidence>
<keyword evidence="2" id="KW-0862">Zinc</keyword>
<evidence type="ECO:0000256" key="1">
    <source>
        <dbReference type="ARBA" id="ARBA00022723"/>
    </source>
</evidence>
<proteinExistence type="predicted"/>
<dbReference type="SUPFAM" id="SSF57924">
    <property type="entry name" value="Inhibitor of apoptosis (IAP) repeat"/>
    <property type="match status" value="1"/>
</dbReference>
<dbReference type="STRING" id="131310.A0A0N4ZQL9"/>
<accession>A0A0N4ZQL9</accession>
<sequence>MSTDRINKHDQFNSFCDTEITKLMLLYNRLKTFVGWPFDKSDKSSCNSLELAKAGFIMTSNDDAAPSASCVCCFKDLLWEEEDIPKNEHLVKMPHCAFAKMVAEKNELEFTVQDILKILMMREMSRTLGDLFDQDLHSIKTAINYNDEFVKKTIKKL</sequence>
<dbReference type="Pfam" id="PF00653">
    <property type="entry name" value="BIR"/>
    <property type="match status" value="1"/>
</dbReference>
<dbReference type="AlphaFoldDB" id="A0A0N4ZQL9"/>
<organism evidence="3 4">
    <name type="scientific">Parastrongyloides trichosuri</name>
    <name type="common">Possum-specific nematode worm</name>
    <dbReference type="NCBI Taxonomy" id="131310"/>
    <lineage>
        <taxon>Eukaryota</taxon>
        <taxon>Metazoa</taxon>
        <taxon>Ecdysozoa</taxon>
        <taxon>Nematoda</taxon>
        <taxon>Chromadorea</taxon>
        <taxon>Rhabditida</taxon>
        <taxon>Tylenchina</taxon>
        <taxon>Panagrolaimomorpha</taxon>
        <taxon>Strongyloidoidea</taxon>
        <taxon>Strongyloididae</taxon>
        <taxon>Parastrongyloides</taxon>
    </lineage>
</organism>
<dbReference type="PANTHER" id="PTHR46771">
    <property type="entry name" value="DETERIN"/>
    <property type="match status" value="1"/>
</dbReference>
<dbReference type="Gene3D" id="1.10.1170.10">
    <property type="entry name" value="Inhibitor Of Apoptosis Protein (2mihbC-IAP-1), Chain A"/>
    <property type="match status" value="1"/>
</dbReference>
<protein>
    <submittedName>
        <fullName evidence="4">Baculoviral IAP repeat-containing protein 6</fullName>
    </submittedName>
</protein>
<dbReference type="WBParaSite" id="PTRK_0001081400.1">
    <property type="protein sequence ID" value="PTRK_0001081400.1"/>
    <property type="gene ID" value="PTRK_0001081400"/>
</dbReference>
<dbReference type="PROSITE" id="PS50143">
    <property type="entry name" value="BIR_REPEAT_2"/>
    <property type="match status" value="1"/>
</dbReference>
<dbReference type="SMART" id="SM00238">
    <property type="entry name" value="BIR"/>
    <property type="match status" value="1"/>
</dbReference>
<keyword evidence="1" id="KW-0479">Metal-binding</keyword>
<name>A0A0N4ZQL9_PARTI</name>
<dbReference type="PANTHER" id="PTHR46771:SF5">
    <property type="entry name" value="DETERIN"/>
    <property type="match status" value="1"/>
</dbReference>
<evidence type="ECO:0000313" key="4">
    <source>
        <dbReference type="WBParaSite" id="PTRK_0001081400.1"/>
    </source>
</evidence>
<evidence type="ECO:0000313" key="3">
    <source>
        <dbReference type="Proteomes" id="UP000038045"/>
    </source>
</evidence>
<dbReference type="InterPro" id="IPR051190">
    <property type="entry name" value="Baculoviral_IAP"/>
</dbReference>
<reference evidence="4" key="1">
    <citation type="submission" date="2017-02" db="UniProtKB">
        <authorList>
            <consortium name="WormBaseParasite"/>
        </authorList>
    </citation>
    <scope>IDENTIFICATION</scope>
</reference>